<keyword evidence="7" id="KW-1185">Reference proteome</keyword>
<evidence type="ECO:0000256" key="3">
    <source>
        <dbReference type="ARBA" id="ARBA00022840"/>
    </source>
</evidence>
<dbReference type="Gene3D" id="3.80.10.10">
    <property type="entry name" value="Ribonuclease Inhibitor"/>
    <property type="match status" value="1"/>
</dbReference>
<feature type="domain" description="Disease resistance protein winged helix" evidence="4">
    <location>
        <begin position="1"/>
        <end position="66"/>
    </location>
</feature>
<evidence type="ECO:0000259" key="5">
    <source>
        <dbReference type="Pfam" id="PF23598"/>
    </source>
</evidence>
<evidence type="ECO:0000256" key="1">
    <source>
        <dbReference type="ARBA" id="ARBA00022737"/>
    </source>
</evidence>
<name>A0A5A7QNL9_STRAF</name>
<dbReference type="InterPro" id="IPR032675">
    <property type="entry name" value="LRR_dom_sf"/>
</dbReference>
<dbReference type="PANTHER" id="PTHR15140">
    <property type="entry name" value="TUBULIN-SPECIFIC CHAPERONE E"/>
    <property type="match status" value="1"/>
</dbReference>
<accession>A0A5A7QNL9</accession>
<dbReference type="SUPFAM" id="SSF52058">
    <property type="entry name" value="L domain-like"/>
    <property type="match status" value="1"/>
</dbReference>
<dbReference type="AlphaFoldDB" id="A0A5A7QNL9"/>
<dbReference type="EMBL" id="BKCP01007515">
    <property type="protein sequence ID" value="GER46452.1"/>
    <property type="molecule type" value="Genomic_DNA"/>
</dbReference>
<gene>
    <name evidence="6" type="ORF">STAS_23487</name>
</gene>
<dbReference type="InterPro" id="IPR055414">
    <property type="entry name" value="LRR_R13L4/SHOC2-like"/>
</dbReference>
<dbReference type="PANTHER" id="PTHR15140:SF33">
    <property type="entry name" value="LATE BLIGHT RESISTANCE PROTEIN HOMOLOG R1A-3 ISOFORM X1"/>
    <property type="match status" value="1"/>
</dbReference>
<dbReference type="Pfam" id="PF23559">
    <property type="entry name" value="WHD_DRP"/>
    <property type="match status" value="1"/>
</dbReference>
<comment type="caution">
    <text evidence="6">The sequence shown here is derived from an EMBL/GenBank/DDBJ whole genome shotgun (WGS) entry which is preliminary data.</text>
</comment>
<evidence type="ECO:0000256" key="2">
    <source>
        <dbReference type="ARBA" id="ARBA00022741"/>
    </source>
</evidence>
<evidence type="ECO:0000259" key="4">
    <source>
        <dbReference type="Pfam" id="PF23559"/>
    </source>
</evidence>
<keyword evidence="1" id="KW-0677">Repeat</keyword>
<dbReference type="Proteomes" id="UP000325081">
    <property type="component" value="Unassembled WGS sequence"/>
</dbReference>
<reference evidence="7" key="1">
    <citation type="journal article" date="2019" name="Curr. Biol.">
        <title>Genome Sequence of Striga asiatica Provides Insight into the Evolution of Plant Parasitism.</title>
        <authorList>
            <person name="Yoshida S."/>
            <person name="Kim S."/>
            <person name="Wafula E.K."/>
            <person name="Tanskanen J."/>
            <person name="Kim Y.M."/>
            <person name="Honaas L."/>
            <person name="Yang Z."/>
            <person name="Spallek T."/>
            <person name="Conn C.E."/>
            <person name="Ichihashi Y."/>
            <person name="Cheong K."/>
            <person name="Cui S."/>
            <person name="Der J.P."/>
            <person name="Gundlach H."/>
            <person name="Jiao Y."/>
            <person name="Hori C."/>
            <person name="Ishida J.K."/>
            <person name="Kasahara H."/>
            <person name="Kiba T."/>
            <person name="Kim M.S."/>
            <person name="Koo N."/>
            <person name="Laohavisit A."/>
            <person name="Lee Y.H."/>
            <person name="Lumba S."/>
            <person name="McCourt P."/>
            <person name="Mortimer J.C."/>
            <person name="Mutuku J.M."/>
            <person name="Nomura T."/>
            <person name="Sasaki-Sekimoto Y."/>
            <person name="Seto Y."/>
            <person name="Wang Y."/>
            <person name="Wakatake T."/>
            <person name="Sakakibara H."/>
            <person name="Demura T."/>
            <person name="Yamaguchi S."/>
            <person name="Yoneyama K."/>
            <person name="Manabe R.I."/>
            <person name="Nelson D.C."/>
            <person name="Schulman A.H."/>
            <person name="Timko M.P."/>
            <person name="dePamphilis C.W."/>
            <person name="Choi D."/>
            <person name="Shirasu K."/>
        </authorList>
    </citation>
    <scope>NUCLEOTIDE SEQUENCE [LARGE SCALE GENOMIC DNA]</scope>
    <source>
        <strain evidence="7">cv. UVA1</strain>
    </source>
</reference>
<evidence type="ECO:0000313" key="7">
    <source>
        <dbReference type="Proteomes" id="UP000325081"/>
    </source>
</evidence>
<evidence type="ECO:0000313" key="6">
    <source>
        <dbReference type="EMBL" id="GER46452.1"/>
    </source>
</evidence>
<keyword evidence="3" id="KW-0067">ATP-binding</keyword>
<dbReference type="InterPro" id="IPR058922">
    <property type="entry name" value="WHD_DRP"/>
</dbReference>
<sequence>MFREDDEISVSRLMSLWVHEGFVKPVAGKSLETTARVVYFNDLVLKNLVVVRGWGCRIHDLLRDLCIKEAEKYKFFRTTHNHPDHDQSWCAQRRISIHQAASERKYTLSLDVLASPLPKAVQSASRARTLILDFDQTLPSFVPFRLLRVLHGYRIGGEFCHMVNLRHLRFKPIKRQELEFSPEFYLLWNLQTLEIYNSYRRGGYAAVLDIWRMTQLRYVMIGRFQLTDPHPKEFENGWMVLENLETLQGVCNLRWSEEVVERIPNIKNLEIEYDELLTAADYDLDNLCRLHKLVSLHFCIFSRKSEVMMRITFPVSLRWLTLNGTRLGWEEMGTTIRSLPHLEGLKIWSNAFVGPEWVTADGEFQSLRYLQISRCSDLEQWWVEATHFPRLESLCSDLEQWWVEATHFPRLESLQILCLDKLIEIPLGIGYINTLMEIDMVYCSDSAVLSAKKILEKQQECFGEVELQIEVSLGSFVKGIECALLSSFLLLLELPELTAEEAIGRERVQAISPRQTKCGYLKQPHTAYIRELLRSRKLHKRRKVFADRTVESTTSDLNHLVVCLFLVIGTVFSVP</sequence>
<organism evidence="6 7">
    <name type="scientific">Striga asiatica</name>
    <name type="common">Asiatic witchweed</name>
    <name type="synonym">Buchnera asiatica</name>
    <dbReference type="NCBI Taxonomy" id="4170"/>
    <lineage>
        <taxon>Eukaryota</taxon>
        <taxon>Viridiplantae</taxon>
        <taxon>Streptophyta</taxon>
        <taxon>Embryophyta</taxon>
        <taxon>Tracheophyta</taxon>
        <taxon>Spermatophyta</taxon>
        <taxon>Magnoliopsida</taxon>
        <taxon>eudicotyledons</taxon>
        <taxon>Gunneridae</taxon>
        <taxon>Pentapetalae</taxon>
        <taxon>asterids</taxon>
        <taxon>lamiids</taxon>
        <taxon>Lamiales</taxon>
        <taxon>Orobanchaceae</taxon>
        <taxon>Buchnereae</taxon>
        <taxon>Striga</taxon>
    </lineage>
</organism>
<dbReference type="Pfam" id="PF23598">
    <property type="entry name" value="LRR_14"/>
    <property type="match status" value="1"/>
</dbReference>
<dbReference type="OrthoDB" id="909758at2759"/>
<keyword evidence="2" id="KW-0547">Nucleotide-binding</keyword>
<feature type="domain" description="Disease resistance R13L4/SHOC-2-like LRR" evidence="5">
    <location>
        <begin position="135"/>
        <end position="452"/>
    </location>
</feature>
<proteinExistence type="predicted"/>
<protein>
    <submittedName>
        <fullName evidence="6">Disease resistance protein</fullName>
    </submittedName>
</protein>